<feature type="transmembrane region" description="Helical" evidence="2">
    <location>
        <begin position="67"/>
        <end position="86"/>
    </location>
</feature>
<accession>A0A399M1P0</accession>
<evidence type="ECO:0000256" key="1">
    <source>
        <dbReference type="SAM" id="MobiDB-lite"/>
    </source>
</evidence>
<evidence type="ECO:0000256" key="2">
    <source>
        <dbReference type="SAM" id="Phobius"/>
    </source>
</evidence>
<keyword evidence="2" id="KW-0472">Membrane</keyword>
<evidence type="ECO:0000313" key="4">
    <source>
        <dbReference type="Proteomes" id="UP000265875"/>
    </source>
</evidence>
<comment type="caution">
    <text evidence="3">The sequence shown here is derived from an EMBL/GenBank/DDBJ whole genome shotgun (WGS) entry which is preliminary data.</text>
</comment>
<protein>
    <recommendedName>
        <fullName evidence="5">Transmembrane protein</fullName>
    </recommendedName>
</protein>
<evidence type="ECO:0008006" key="5">
    <source>
        <dbReference type="Google" id="ProtNLM"/>
    </source>
</evidence>
<feature type="transmembrane region" description="Helical" evidence="2">
    <location>
        <begin position="37"/>
        <end position="55"/>
    </location>
</feature>
<keyword evidence="2" id="KW-1133">Transmembrane helix</keyword>
<organism evidence="3 4">
    <name type="scientific">Pseudomonas monteilii</name>
    <dbReference type="NCBI Taxonomy" id="76759"/>
    <lineage>
        <taxon>Bacteria</taxon>
        <taxon>Pseudomonadati</taxon>
        <taxon>Pseudomonadota</taxon>
        <taxon>Gammaproteobacteria</taxon>
        <taxon>Pseudomonadales</taxon>
        <taxon>Pseudomonadaceae</taxon>
        <taxon>Pseudomonas</taxon>
    </lineage>
</organism>
<reference evidence="3 4" key="1">
    <citation type="submission" date="2018-08" db="EMBL/GenBank/DDBJ databases">
        <title>Draft genome sequence of the cyanotroph, Pseudomonas monteilii BCN3.</title>
        <authorList>
            <person name="Jones L.B."/>
            <person name="Kunz D.A."/>
        </authorList>
    </citation>
    <scope>NUCLEOTIDE SEQUENCE [LARGE SCALE GENOMIC DNA]</scope>
    <source>
        <strain evidence="3 4">BCN3</strain>
    </source>
</reference>
<dbReference type="Proteomes" id="UP000265875">
    <property type="component" value="Unassembled WGS sequence"/>
</dbReference>
<dbReference type="EMBL" id="QWLL01000050">
    <property type="protein sequence ID" value="RII75632.1"/>
    <property type="molecule type" value="Genomic_DNA"/>
</dbReference>
<feature type="region of interest" description="Disordered" evidence="1">
    <location>
        <begin position="204"/>
        <end position="223"/>
    </location>
</feature>
<gene>
    <name evidence="3" type="ORF">D0894_21660</name>
</gene>
<evidence type="ECO:0000313" key="3">
    <source>
        <dbReference type="EMBL" id="RII75632.1"/>
    </source>
</evidence>
<feature type="compositionally biased region" description="Basic and acidic residues" evidence="1">
    <location>
        <begin position="204"/>
        <end position="216"/>
    </location>
</feature>
<keyword evidence="2" id="KW-0812">Transmembrane</keyword>
<dbReference type="AlphaFoldDB" id="A0A399M1P0"/>
<name>A0A399M1P0_9PSED</name>
<proteinExistence type="predicted"/>
<sequence>MKSPLEGRPFAVALTDDAGRLAFRVMPHELTPLRAKLADGISSLCGLGLVAGSIATMPDWRHPDLSVLAAAIAGAAVASWVLHFVARQAFRLTTRIEMDLNSIRVQRVLGWKSYDRRLAHRFCLLPHDRTELERRNNELATREAAARGEVVQQPIYYGNSFHVLLAYEGHRVDLLSVFGRQEAAAVLARLQYCDRLLEQEAKHVGAGDNPHVDGDWHQSPGGL</sequence>
<dbReference type="RefSeq" id="WP_119371245.1">
    <property type="nucleotide sequence ID" value="NZ_QWLL01000050.1"/>
</dbReference>